<dbReference type="Gene3D" id="3.40.630.30">
    <property type="match status" value="1"/>
</dbReference>
<dbReference type="EMBL" id="PSZD01000002">
    <property type="protein sequence ID" value="PPJ32244.1"/>
    <property type="molecule type" value="Genomic_DNA"/>
</dbReference>
<dbReference type="InterPro" id="IPR050769">
    <property type="entry name" value="NAT_camello-type"/>
</dbReference>
<dbReference type="PROSITE" id="PS51186">
    <property type="entry name" value="GNAT"/>
    <property type="match status" value="1"/>
</dbReference>
<protein>
    <submittedName>
        <fullName evidence="3">N-acetyltransferase</fullName>
    </submittedName>
</protein>
<dbReference type="InterPro" id="IPR000182">
    <property type="entry name" value="GNAT_dom"/>
</dbReference>
<reference evidence="3 4" key="1">
    <citation type="submission" date="2018-02" db="EMBL/GenBank/DDBJ databases">
        <title>8 Nocardia nova and 1 Nocardia cyriacigeorgica strain used for evolution to TMP-SMX.</title>
        <authorList>
            <person name="Mehta H."/>
            <person name="Weng J."/>
            <person name="Shamoo Y."/>
        </authorList>
    </citation>
    <scope>NUCLEOTIDE SEQUENCE [LARGE SCALE GENOMIC DNA]</scope>
    <source>
        <strain evidence="3 4">BAA2227</strain>
    </source>
</reference>
<dbReference type="CDD" id="cd04301">
    <property type="entry name" value="NAT_SF"/>
    <property type="match status" value="1"/>
</dbReference>
<accession>A0A2S6ADQ8</accession>
<keyword evidence="1 3" id="KW-0808">Transferase</keyword>
<evidence type="ECO:0000256" key="1">
    <source>
        <dbReference type="ARBA" id="ARBA00022679"/>
    </source>
</evidence>
<evidence type="ECO:0000313" key="4">
    <source>
        <dbReference type="Proteomes" id="UP000238356"/>
    </source>
</evidence>
<gene>
    <name evidence="3" type="ORF">C5F51_03285</name>
</gene>
<proteinExistence type="predicted"/>
<dbReference type="PANTHER" id="PTHR13947:SF37">
    <property type="entry name" value="LD18367P"/>
    <property type="match status" value="1"/>
</dbReference>
<dbReference type="InterPro" id="IPR016181">
    <property type="entry name" value="Acyl_CoA_acyltransferase"/>
</dbReference>
<sequence length="150" mass="16489">MIDLFRLAEDSPTVLDGYIDLGTVWVARDVDGAIVGHLHSVVRDGGQVCEVVNTAVVPAWRGRGVGRRLLEHAIAQACGAGASRVELATAAADIGNLRFYQRCGFRMSRVVRDAFVPATGYHEPIRIDGIPLRDQLWFTLDLSDDDRERS</sequence>
<keyword evidence="4" id="KW-1185">Reference proteome</keyword>
<evidence type="ECO:0000259" key="2">
    <source>
        <dbReference type="PROSITE" id="PS51186"/>
    </source>
</evidence>
<dbReference type="GO" id="GO:0008080">
    <property type="term" value="F:N-acetyltransferase activity"/>
    <property type="evidence" value="ECO:0007669"/>
    <property type="project" value="InterPro"/>
</dbReference>
<dbReference type="SUPFAM" id="SSF55729">
    <property type="entry name" value="Acyl-CoA N-acyltransferases (Nat)"/>
    <property type="match status" value="1"/>
</dbReference>
<comment type="caution">
    <text evidence="3">The sequence shown here is derived from an EMBL/GenBank/DDBJ whole genome shotgun (WGS) entry which is preliminary data.</text>
</comment>
<dbReference type="Pfam" id="PF00583">
    <property type="entry name" value="Acetyltransf_1"/>
    <property type="match status" value="1"/>
</dbReference>
<feature type="domain" description="N-acetyltransferase" evidence="2">
    <location>
        <begin position="1"/>
        <end position="128"/>
    </location>
</feature>
<dbReference type="Proteomes" id="UP000238356">
    <property type="component" value="Unassembled WGS sequence"/>
</dbReference>
<dbReference type="PANTHER" id="PTHR13947">
    <property type="entry name" value="GNAT FAMILY N-ACETYLTRANSFERASE"/>
    <property type="match status" value="1"/>
</dbReference>
<organism evidence="3 4">
    <name type="scientific">Nocardia nova</name>
    <dbReference type="NCBI Taxonomy" id="37330"/>
    <lineage>
        <taxon>Bacteria</taxon>
        <taxon>Bacillati</taxon>
        <taxon>Actinomycetota</taxon>
        <taxon>Actinomycetes</taxon>
        <taxon>Mycobacteriales</taxon>
        <taxon>Nocardiaceae</taxon>
        <taxon>Nocardia</taxon>
    </lineage>
</organism>
<dbReference type="AlphaFoldDB" id="A0A2S6ADQ8"/>
<evidence type="ECO:0000313" key="3">
    <source>
        <dbReference type="EMBL" id="PPJ32244.1"/>
    </source>
</evidence>
<name>A0A2S6ADQ8_9NOCA</name>